<dbReference type="Proteomes" id="UP001595075">
    <property type="component" value="Unassembled WGS sequence"/>
</dbReference>
<accession>A0ABR4C8J3</accession>
<evidence type="ECO:0000313" key="1">
    <source>
        <dbReference type="EMBL" id="KAL2065483.1"/>
    </source>
</evidence>
<dbReference type="EMBL" id="JAZHXI010000012">
    <property type="protein sequence ID" value="KAL2065483.1"/>
    <property type="molecule type" value="Genomic_DNA"/>
</dbReference>
<keyword evidence="2" id="KW-1185">Reference proteome</keyword>
<protein>
    <submittedName>
        <fullName evidence="1">Uncharacterized protein</fullName>
    </submittedName>
</protein>
<organism evidence="1 2">
    <name type="scientific">Oculimacula yallundae</name>
    <dbReference type="NCBI Taxonomy" id="86028"/>
    <lineage>
        <taxon>Eukaryota</taxon>
        <taxon>Fungi</taxon>
        <taxon>Dikarya</taxon>
        <taxon>Ascomycota</taxon>
        <taxon>Pezizomycotina</taxon>
        <taxon>Leotiomycetes</taxon>
        <taxon>Helotiales</taxon>
        <taxon>Ploettnerulaceae</taxon>
        <taxon>Oculimacula</taxon>
    </lineage>
</organism>
<gene>
    <name evidence="1" type="ORF">VTL71DRAFT_3153</name>
</gene>
<proteinExistence type="predicted"/>
<sequence>MVIAHPGALSWNPCPPEPPYLPPSVRYSRAQSRQHLFPVASKSLHQLLQQLQFGAIELLLFTESLENNRIDRH</sequence>
<reference evidence="1 2" key="1">
    <citation type="journal article" date="2024" name="Commun. Biol.">
        <title>Comparative genomic analysis of thermophilic fungi reveals convergent evolutionary adaptations and gene losses.</title>
        <authorList>
            <person name="Steindorff A.S."/>
            <person name="Aguilar-Pontes M.V."/>
            <person name="Robinson A.J."/>
            <person name="Andreopoulos B."/>
            <person name="LaButti K."/>
            <person name="Kuo A."/>
            <person name="Mondo S."/>
            <person name="Riley R."/>
            <person name="Otillar R."/>
            <person name="Haridas S."/>
            <person name="Lipzen A."/>
            <person name="Grimwood J."/>
            <person name="Schmutz J."/>
            <person name="Clum A."/>
            <person name="Reid I.D."/>
            <person name="Moisan M.C."/>
            <person name="Butler G."/>
            <person name="Nguyen T.T.M."/>
            <person name="Dewar K."/>
            <person name="Conant G."/>
            <person name="Drula E."/>
            <person name="Henrissat B."/>
            <person name="Hansel C."/>
            <person name="Singer S."/>
            <person name="Hutchinson M.I."/>
            <person name="de Vries R.P."/>
            <person name="Natvig D.O."/>
            <person name="Powell A.J."/>
            <person name="Tsang A."/>
            <person name="Grigoriev I.V."/>
        </authorList>
    </citation>
    <scope>NUCLEOTIDE SEQUENCE [LARGE SCALE GENOMIC DNA]</scope>
    <source>
        <strain evidence="1 2">CBS 494.80</strain>
    </source>
</reference>
<evidence type="ECO:0000313" key="2">
    <source>
        <dbReference type="Proteomes" id="UP001595075"/>
    </source>
</evidence>
<comment type="caution">
    <text evidence="1">The sequence shown here is derived from an EMBL/GenBank/DDBJ whole genome shotgun (WGS) entry which is preliminary data.</text>
</comment>
<name>A0ABR4C8J3_9HELO</name>